<feature type="transmembrane region" description="Helical" evidence="1">
    <location>
        <begin position="174"/>
        <end position="195"/>
    </location>
</feature>
<dbReference type="Proteomes" id="UP001568698">
    <property type="component" value="Unassembled WGS sequence"/>
</dbReference>
<proteinExistence type="predicted"/>
<dbReference type="EMBL" id="JBGLYH010000019">
    <property type="protein sequence ID" value="MEZ7196822.1"/>
    <property type="molecule type" value="Genomic_DNA"/>
</dbReference>
<keyword evidence="1" id="KW-1133">Transmembrane helix</keyword>
<dbReference type="EC" id="2.3.-.-" evidence="3"/>
<gene>
    <name evidence="3" type="ORF">AB6M95_08695</name>
</gene>
<feature type="transmembrane region" description="Helical" evidence="1">
    <location>
        <begin position="201"/>
        <end position="217"/>
    </location>
</feature>
<dbReference type="InterPro" id="IPR050879">
    <property type="entry name" value="Acyltransferase_3"/>
</dbReference>
<sequence>MGLIRLLLAFAVFNSHFPTFEGAPLVNGHEAVLTFFAISGFYMALVLDRSYRDARSFYWSRFLTLYPMYVLALVISLGLLTSLDVHSLTNRATLRAIVADPAAFLVMAWTSATTFGQELLFSLARTPGGGLHFTAYNHDALWADAPLIQAWSLSLEATFYAMAPFLVRLRTRTLVGLMAASLALKFAVMASPLSGVIFFKRFYPLEFWLFAGGILAYRVHRRLPETPRWYDYGLFLALAGLALVADGAPRPLLPFFLPTAALFSMPLVFRGFKRLRLDRFAGKISYPFYLLHYIAIALFETYADDPEGGQIVAAALAASIVVHFLFNPGIESLKTKLRRRHALIVPEDGAVLQPVSIP</sequence>
<feature type="transmembrane region" description="Helical" evidence="1">
    <location>
        <begin position="284"/>
        <end position="303"/>
    </location>
</feature>
<feature type="domain" description="Acyltransferase 3" evidence="2">
    <location>
        <begin position="3"/>
        <end position="322"/>
    </location>
</feature>
<evidence type="ECO:0000259" key="2">
    <source>
        <dbReference type="Pfam" id="PF01757"/>
    </source>
</evidence>
<evidence type="ECO:0000256" key="1">
    <source>
        <dbReference type="SAM" id="Phobius"/>
    </source>
</evidence>
<dbReference type="Pfam" id="PF01757">
    <property type="entry name" value="Acyl_transf_3"/>
    <property type="match status" value="1"/>
</dbReference>
<accession>A0ABV4K1G7</accession>
<evidence type="ECO:0000313" key="4">
    <source>
        <dbReference type="Proteomes" id="UP001568698"/>
    </source>
</evidence>
<keyword evidence="1" id="KW-0812">Transmembrane</keyword>
<feature type="transmembrane region" description="Helical" evidence="1">
    <location>
        <begin position="309"/>
        <end position="330"/>
    </location>
</feature>
<dbReference type="RefSeq" id="WP_371386346.1">
    <property type="nucleotide sequence ID" value="NZ_JBGLYH010000019.1"/>
</dbReference>
<feature type="transmembrane region" description="Helical" evidence="1">
    <location>
        <begin position="63"/>
        <end position="83"/>
    </location>
</feature>
<keyword evidence="3" id="KW-0012">Acyltransferase</keyword>
<evidence type="ECO:0000313" key="3">
    <source>
        <dbReference type="EMBL" id="MEZ7196822.1"/>
    </source>
</evidence>
<dbReference type="PANTHER" id="PTHR23028">
    <property type="entry name" value="ACETYLTRANSFERASE"/>
    <property type="match status" value="1"/>
</dbReference>
<keyword evidence="3" id="KW-0808">Transferase</keyword>
<feature type="transmembrane region" description="Helical" evidence="1">
    <location>
        <begin position="148"/>
        <end position="167"/>
    </location>
</feature>
<feature type="transmembrane region" description="Helical" evidence="1">
    <location>
        <begin position="229"/>
        <end position="245"/>
    </location>
</feature>
<feature type="transmembrane region" description="Helical" evidence="1">
    <location>
        <begin position="32"/>
        <end position="51"/>
    </location>
</feature>
<organism evidence="3 4">
    <name type="scientific">Pseudodesulfovibrio karagichevae</name>
    <dbReference type="NCBI Taxonomy" id="3239305"/>
    <lineage>
        <taxon>Bacteria</taxon>
        <taxon>Pseudomonadati</taxon>
        <taxon>Thermodesulfobacteriota</taxon>
        <taxon>Desulfovibrionia</taxon>
        <taxon>Desulfovibrionales</taxon>
        <taxon>Desulfovibrionaceae</taxon>
    </lineage>
</organism>
<name>A0ABV4K1G7_9BACT</name>
<keyword evidence="1" id="KW-0472">Membrane</keyword>
<feature type="transmembrane region" description="Helical" evidence="1">
    <location>
        <begin position="251"/>
        <end position="272"/>
    </location>
</feature>
<keyword evidence="4" id="KW-1185">Reference proteome</keyword>
<protein>
    <submittedName>
        <fullName evidence="3">Acyltransferase family protein</fullName>
        <ecNumber evidence="3">2.3.-.-</ecNumber>
    </submittedName>
</protein>
<dbReference type="GO" id="GO:0016746">
    <property type="term" value="F:acyltransferase activity"/>
    <property type="evidence" value="ECO:0007669"/>
    <property type="project" value="UniProtKB-KW"/>
</dbReference>
<dbReference type="InterPro" id="IPR002656">
    <property type="entry name" value="Acyl_transf_3_dom"/>
</dbReference>
<reference evidence="3 4" key="1">
    <citation type="submission" date="2024-08" db="EMBL/GenBank/DDBJ databases">
        <title>Sulfate-reducing bacteria isolated from formation water of the oil field in Kazakhstan and description of Pseudodesulfovibrio sp.</title>
        <authorList>
            <person name="Bidzhieva S.K."/>
            <person name="Tourova T.P."/>
            <person name="Grouzdev D.S."/>
            <person name="Beletsky A.V."/>
            <person name="Sokolova D.S."/>
            <person name="Samigullina S.R."/>
            <person name="Poltaraus A.B."/>
            <person name="Avtukh A.N."/>
            <person name="Tereshina V.M."/>
            <person name="Zhaparov N.S."/>
            <person name="Mardanov A.V."/>
            <person name="Nazina T.N."/>
        </authorList>
    </citation>
    <scope>NUCLEOTIDE SEQUENCE [LARGE SCALE GENOMIC DNA]</scope>
    <source>
        <strain evidence="3 4">9FUS</strain>
    </source>
</reference>
<comment type="caution">
    <text evidence="3">The sequence shown here is derived from an EMBL/GenBank/DDBJ whole genome shotgun (WGS) entry which is preliminary data.</text>
</comment>
<dbReference type="PANTHER" id="PTHR23028:SF53">
    <property type="entry name" value="ACYL_TRANSF_3 DOMAIN-CONTAINING PROTEIN"/>
    <property type="match status" value="1"/>
</dbReference>